<evidence type="ECO:0000313" key="1">
    <source>
        <dbReference type="EMBL" id="KAJ2794226.1"/>
    </source>
</evidence>
<dbReference type="Proteomes" id="UP001140094">
    <property type="component" value="Unassembled WGS sequence"/>
</dbReference>
<evidence type="ECO:0000313" key="2">
    <source>
        <dbReference type="Proteomes" id="UP001140094"/>
    </source>
</evidence>
<accession>A0A9W8LQC6</accession>
<reference evidence="1" key="1">
    <citation type="submission" date="2022-07" db="EMBL/GenBank/DDBJ databases">
        <title>Phylogenomic reconstructions and comparative analyses of Kickxellomycotina fungi.</title>
        <authorList>
            <person name="Reynolds N.K."/>
            <person name="Stajich J.E."/>
            <person name="Barry K."/>
            <person name="Grigoriev I.V."/>
            <person name="Crous P."/>
            <person name="Smith M.E."/>
        </authorList>
    </citation>
    <scope>NUCLEOTIDE SEQUENCE</scope>
    <source>
        <strain evidence="1">NRRL 1565</strain>
    </source>
</reference>
<dbReference type="EMBL" id="JANBUO010002610">
    <property type="protein sequence ID" value="KAJ2794226.1"/>
    <property type="molecule type" value="Genomic_DNA"/>
</dbReference>
<gene>
    <name evidence="1" type="ORF">H4R20_006297</name>
</gene>
<proteinExistence type="predicted"/>
<protein>
    <submittedName>
        <fullName evidence="1">Uncharacterized protein</fullName>
    </submittedName>
</protein>
<organism evidence="1 2">
    <name type="scientific">Coemansia guatemalensis</name>
    <dbReference type="NCBI Taxonomy" id="2761395"/>
    <lineage>
        <taxon>Eukaryota</taxon>
        <taxon>Fungi</taxon>
        <taxon>Fungi incertae sedis</taxon>
        <taxon>Zoopagomycota</taxon>
        <taxon>Kickxellomycotina</taxon>
        <taxon>Kickxellomycetes</taxon>
        <taxon>Kickxellales</taxon>
        <taxon>Kickxellaceae</taxon>
        <taxon>Coemansia</taxon>
    </lineage>
</organism>
<dbReference type="OrthoDB" id="5546374at2759"/>
<sequence length="111" mass="11868">MVASYQARVEFYKDVGVAVGDLPTQVSAVDNYVTILAKVNNLLKQQKIKALEAPSLQIAPFAGGARSPLSGFATLGAMGLEPPKDAEDVMFRIYVNVPVQRNPGECACTIL</sequence>
<comment type="caution">
    <text evidence="1">The sequence shown here is derived from an EMBL/GenBank/DDBJ whole genome shotgun (WGS) entry which is preliminary data.</text>
</comment>
<keyword evidence="2" id="KW-1185">Reference proteome</keyword>
<dbReference type="AlphaFoldDB" id="A0A9W8LQC6"/>
<name>A0A9W8LQC6_9FUNG</name>